<proteinExistence type="predicted"/>
<organism evidence="2 3">
    <name type="scientific">Maribacter algarum</name>
    <name type="common">ex Zhang et al. 2020</name>
    <dbReference type="NCBI Taxonomy" id="2578118"/>
    <lineage>
        <taxon>Bacteria</taxon>
        <taxon>Pseudomonadati</taxon>
        <taxon>Bacteroidota</taxon>
        <taxon>Flavobacteriia</taxon>
        <taxon>Flavobacteriales</taxon>
        <taxon>Flavobacteriaceae</taxon>
        <taxon>Maribacter</taxon>
    </lineage>
</organism>
<evidence type="ECO:0000313" key="2">
    <source>
        <dbReference type="EMBL" id="TMM53347.1"/>
    </source>
</evidence>
<dbReference type="AlphaFoldDB" id="A0A5S3PGW4"/>
<gene>
    <name evidence="2" type="ORF">FEE95_19995</name>
</gene>
<keyword evidence="3" id="KW-1185">Reference proteome</keyword>
<accession>A0A5S3PGW4</accession>
<dbReference type="Proteomes" id="UP000310314">
    <property type="component" value="Unassembled WGS sequence"/>
</dbReference>
<evidence type="ECO:0000256" key="1">
    <source>
        <dbReference type="SAM" id="Coils"/>
    </source>
</evidence>
<dbReference type="RefSeq" id="WP_138659806.1">
    <property type="nucleotide sequence ID" value="NZ_VATY01000005.1"/>
</dbReference>
<sequence>MSIRKSIFITIIALGLLSACGEQKPKEVKIDSAEVEKRAAELKAKAAQEEAELRAAKERVEDSLRKLDSLQQVKEHGHAH</sequence>
<feature type="coiled-coil region" evidence="1">
    <location>
        <begin position="30"/>
        <end position="73"/>
    </location>
</feature>
<protein>
    <submittedName>
        <fullName evidence="2">Uncharacterized protein</fullName>
    </submittedName>
</protein>
<dbReference type="EMBL" id="VATY01000005">
    <property type="protein sequence ID" value="TMM53347.1"/>
    <property type="molecule type" value="Genomic_DNA"/>
</dbReference>
<comment type="caution">
    <text evidence="2">The sequence shown here is derived from an EMBL/GenBank/DDBJ whole genome shotgun (WGS) entry which is preliminary data.</text>
</comment>
<keyword evidence="1" id="KW-0175">Coiled coil</keyword>
<name>A0A5S3PGW4_9FLAO</name>
<reference evidence="2 3" key="1">
    <citation type="submission" date="2019-05" db="EMBL/GenBank/DDBJ databases">
        <authorList>
            <person name="Zhang J.-Y."/>
            <person name="Feg X."/>
            <person name="Du Z.-J."/>
        </authorList>
    </citation>
    <scope>NUCLEOTIDE SEQUENCE [LARGE SCALE GENOMIC DNA]</scope>
    <source>
        <strain evidence="2 3">RZ26</strain>
    </source>
</reference>
<dbReference type="PROSITE" id="PS51257">
    <property type="entry name" value="PROKAR_LIPOPROTEIN"/>
    <property type="match status" value="1"/>
</dbReference>
<evidence type="ECO:0000313" key="3">
    <source>
        <dbReference type="Proteomes" id="UP000310314"/>
    </source>
</evidence>